<evidence type="ECO:0000313" key="1">
    <source>
        <dbReference type="EMBL" id="MBM7838697.1"/>
    </source>
</evidence>
<comment type="caution">
    <text evidence="1">The sequence shown here is derived from an EMBL/GenBank/DDBJ whole genome shotgun (WGS) entry which is preliminary data.</text>
</comment>
<name>A0ABS2ST60_9BACI</name>
<keyword evidence="2" id="KW-1185">Reference proteome</keyword>
<gene>
    <name evidence="1" type="ORF">JOC54_001956</name>
</gene>
<dbReference type="RefSeq" id="WP_204465931.1">
    <property type="nucleotide sequence ID" value="NZ_JAFBCV010000005.1"/>
</dbReference>
<proteinExistence type="predicted"/>
<organism evidence="1 2">
    <name type="scientific">Shouchella xiaoxiensis</name>
    <dbReference type="NCBI Taxonomy" id="766895"/>
    <lineage>
        <taxon>Bacteria</taxon>
        <taxon>Bacillati</taxon>
        <taxon>Bacillota</taxon>
        <taxon>Bacilli</taxon>
        <taxon>Bacillales</taxon>
        <taxon>Bacillaceae</taxon>
        <taxon>Shouchella</taxon>
    </lineage>
</organism>
<dbReference type="Proteomes" id="UP001179280">
    <property type="component" value="Unassembled WGS sequence"/>
</dbReference>
<reference evidence="1" key="1">
    <citation type="submission" date="2021-01" db="EMBL/GenBank/DDBJ databases">
        <title>Genomic Encyclopedia of Type Strains, Phase IV (KMG-IV): sequencing the most valuable type-strain genomes for metagenomic binning, comparative biology and taxonomic classification.</title>
        <authorList>
            <person name="Goeker M."/>
        </authorList>
    </citation>
    <scope>NUCLEOTIDE SEQUENCE</scope>
    <source>
        <strain evidence="1">DSM 21943</strain>
    </source>
</reference>
<evidence type="ECO:0008006" key="3">
    <source>
        <dbReference type="Google" id="ProtNLM"/>
    </source>
</evidence>
<protein>
    <recommendedName>
        <fullName evidence="3">DUF5689 domain-containing protein</fullName>
    </recommendedName>
</protein>
<dbReference type="PROSITE" id="PS51257">
    <property type="entry name" value="PROKAR_LIPOPROTEIN"/>
    <property type="match status" value="1"/>
</dbReference>
<evidence type="ECO:0000313" key="2">
    <source>
        <dbReference type="Proteomes" id="UP001179280"/>
    </source>
</evidence>
<sequence>MKQARFAVYTLAVCFLVGCGQNERITISEDDMVATDGTITDIEFEGDYQASIDGNTNSVLSETESPSVTSFDVDSSPETNVLISGRTEVYVKHLKDYLRVNQSYLKPNIDVTVYGEVTKENGVDETVATKIVIQAKDISIKGILSSINQERKTLFILGEDGYYETGTQFSYDPATEILTLNDEEVLEPYKEELASGLYVEVVPRGAVEEGVPAQAEAARVIVHEDDELEALTDHAADELDENLEEETIESGIED</sequence>
<dbReference type="EMBL" id="JAFBCV010000005">
    <property type="protein sequence ID" value="MBM7838697.1"/>
    <property type="molecule type" value="Genomic_DNA"/>
</dbReference>
<accession>A0ABS2ST60</accession>